<reference evidence="2 3" key="1">
    <citation type="submission" date="2014-09" db="EMBL/GenBank/DDBJ databases">
        <authorList>
            <person name="Lapin J.S."/>
            <person name="Pope W.H."/>
            <person name="Hua J."/>
            <person name="Ford M.E."/>
            <person name="Conway J.F."/>
            <person name="Hatfull G.F."/>
            <person name="Hendrix R.W."/>
        </authorList>
    </citation>
    <scope>NUCLEOTIDE SEQUENCE [LARGE SCALE GENOMIC DNA]</scope>
</reference>
<evidence type="ECO:0000313" key="2">
    <source>
        <dbReference type="EMBL" id="AIT14185.1"/>
    </source>
</evidence>
<dbReference type="CDD" id="cd04301">
    <property type="entry name" value="NAT_SF"/>
    <property type="match status" value="1"/>
</dbReference>
<dbReference type="InterPro" id="IPR016181">
    <property type="entry name" value="Acyl_CoA_acyltransferase"/>
</dbReference>
<evidence type="ECO:0000313" key="3">
    <source>
        <dbReference type="Proteomes" id="UP000029889"/>
    </source>
</evidence>
<protein>
    <submittedName>
        <fullName evidence="2">Acetyltransferase</fullName>
    </submittedName>
</protein>
<name>A0A097EXQ4_9CAUD</name>
<dbReference type="InterPro" id="IPR000182">
    <property type="entry name" value="GNAT_dom"/>
</dbReference>
<proteinExistence type="predicted"/>
<dbReference type="EMBL" id="KM507819">
    <property type="protein sequence ID" value="AIT14185.1"/>
    <property type="molecule type" value="Genomic_DNA"/>
</dbReference>
<dbReference type="KEGG" id="vg:22111335"/>
<feature type="domain" description="N-acetyltransferase" evidence="1">
    <location>
        <begin position="1"/>
        <end position="118"/>
    </location>
</feature>
<keyword evidence="2" id="KW-0808">Transferase</keyword>
<gene>
    <name evidence="2" type="primary">295</name>
    <name evidence="2" type="ORF">PBI_121Q_295</name>
</gene>
<dbReference type="Pfam" id="PF00583">
    <property type="entry name" value="Acetyltransf_1"/>
    <property type="match status" value="1"/>
</dbReference>
<dbReference type="Proteomes" id="UP000029889">
    <property type="component" value="Segment"/>
</dbReference>
<dbReference type="GO" id="GO:0016747">
    <property type="term" value="F:acyltransferase activity, transferring groups other than amino-acyl groups"/>
    <property type="evidence" value="ECO:0007669"/>
    <property type="project" value="InterPro"/>
</dbReference>
<keyword evidence="3" id="KW-1185">Reference proteome</keyword>
<organism evidence="2 3">
    <name type="scientific">Escherichia phage 121Q</name>
    <dbReference type="NCBI Taxonomy" id="1555202"/>
    <lineage>
        <taxon>Viruses</taxon>
        <taxon>Duplodnaviria</taxon>
        <taxon>Heunggongvirae</taxon>
        <taxon>Uroviricota</taxon>
        <taxon>Caudoviricetes</taxon>
        <taxon>Asteriusvirus</taxon>
        <taxon>Asteriusvirus av121Q</taxon>
    </lineage>
</organism>
<dbReference type="PROSITE" id="PS51186">
    <property type="entry name" value="GNAT"/>
    <property type="match status" value="1"/>
</dbReference>
<evidence type="ECO:0000259" key="1">
    <source>
        <dbReference type="PROSITE" id="PS51186"/>
    </source>
</evidence>
<dbReference type="SUPFAM" id="SSF55729">
    <property type="entry name" value="Acyl-CoA N-acyltransferases (Nat)"/>
    <property type="match status" value="1"/>
</dbReference>
<accession>A0A097EXQ4</accession>
<sequence>MGIQHITRTTDNGEITGYQVQGKVAQLQYWFVKRGIVAPDLDYDRVAFIDSLYVDPDNRGNGEGTELMNAFIDAADDSDCIILECDTGEDNEFNLKEWYEGFGFEVLINCEYPIMILS</sequence>
<dbReference type="GeneID" id="22111335"/>
<dbReference type="Gene3D" id="3.40.630.30">
    <property type="match status" value="1"/>
</dbReference>
<dbReference type="RefSeq" id="YP_009101882.1">
    <property type="nucleotide sequence ID" value="NC_025447.1"/>
</dbReference>